<comment type="caution">
    <text evidence="6">The sequence shown here is derived from an EMBL/GenBank/DDBJ whole genome shotgun (WGS) entry which is preliminary data.</text>
</comment>
<comment type="subcellular location">
    <subcellularLocation>
        <location evidence="1">Endomembrane system</location>
        <topology evidence="1">Multi-pass membrane protein</topology>
    </subcellularLocation>
</comment>
<accession>A0ABS8YDB6</accession>
<gene>
    <name evidence="6" type="ORF">LQV63_11865</name>
</gene>
<sequence length="219" mass="24960">MSDHQGTEDLGMLLKDSLKQQSLSMRKLSGLTNIDTATISRIINGKQPAKLDHLRRFAEHLHLPMDKLLEAVGLNKGTQHKELREEIGDSVATIQELLHSIRLLDYQVTAEHVRQELAKYEQYAQTEEGNRIILESFHSKVKEVSGWGPFINQLHYMFSKYCDERVTPEDRYILGSALLYFILSADIIPDYLFPIGYIDDVIAVQLAMERLSSSDDSIA</sequence>
<evidence type="ECO:0000256" key="2">
    <source>
        <dbReference type="ARBA" id="ARBA00022692"/>
    </source>
</evidence>
<dbReference type="Proteomes" id="UP001199916">
    <property type="component" value="Unassembled WGS sequence"/>
</dbReference>
<evidence type="ECO:0000313" key="6">
    <source>
        <dbReference type="EMBL" id="MCE5170006.1"/>
    </source>
</evidence>
<dbReference type="Pfam" id="PF06803">
    <property type="entry name" value="DUF1232"/>
    <property type="match status" value="1"/>
</dbReference>
<feature type="domain" description="HTH cro/C1-type" evidence="5">
    <location>
        <begin position="14"/>
        <end position="68"/>
    </location>
</feature>
<evidence type="ECO:0000313" key="7">
    <source>
        <dbReference type="Proteomes" id="UP001199916"/>
    </source>
</evidence>
<dbReference type="InterPro" id="IPR001387">
    <property type="entry name" value="Cro/C1-type_HTH"/>
</dbReference>
<evidence type="ECO:0000259" key="5">
    <source>
        <dbReference type="PROSITE" id="PS50943"/>
    </source>
</evidence>
<protein>
    <submittedName>
        <fullName evidence="6">Helix-turn-helix domain-containing protein</fullName>
    </submittedName>
</protein>
<proteinExistence type="predicted"/>
<dbReference type="Pfam" id="PF01381">
    <property type="entry name" value="HTH_3"/>
    <property type="match status" value="1"/>
</dbReference>
<keyword evidence="4" id="KW-0472">Membrane</keyword>
<organism evidence="6 7">
    <name type="scientific">Paenibacillus profundus</name>
    <dbReference type="NCBI Taxonomy" id="1173085"/>
    <lineage>
        <taxon>Bacteria</taxon>
        <taxon>Bacillati</taxon>
        <taxon>Bacillota</taxon>
        <taxon>Bacilli</taxon>
        <taxon>Bacillales</taxon>
        <taxon>Paenibacillaceae</taxon>
        <taxon>Paenibacillus</taxon>
    </lineage>
</organism>
<reference evidence="6 7" key="1">
    <citation type="submission" date="2021-11" db="EMBL/GenBank/DDBJ databases">
        <title>Draft genome sequence of Paenibacillus profundus YoMME, a new Gram-positive bacteria with exoelectrogenic properties.</title>
        <authorList>
            <person name="Hubenova Y."/>
            <person name="Hubenova E."/>
            <person name="Manasiev Y."/>
            <person name="Peykov S."/>
            <person name="Mitov M."/>
        </authorList>
    </citation>
    <scope>NUCLEOTIDE SEQUENCE [LARGE SCALE GENOMIC DNA]</scope>
    <source>
        <strain evidence="6 7">YoMME</strain>
    </source>
</reference>
<dbReference type="InterPro" id="IPR010982">
    <property type="entry name" value="Lambda_DNA-bd_dom_sf"/>
</dbReference>
<dbReference type="InterPro" id="IPR010652">
    <property type="entry name" value="DUF1232"/>
</dbReference>
<dbReference type="CDD" id="cd00093">
    <property type="entry name" value="HTH_XRE"/>
    <property type="match status" value="1"/>
</dbReference>
<evidence type="ECO:0000256" key="1">
    <source>
        <dbReference type="ARBA" id="ARBA00004127"/>
    </source>
</evidence>
<keyword evidence="7" id="KW-1185">Reference proteome</keyword>
<name>A0ABS8YDB6_9BACL</name>
<keyword evidence="2" id="KW-0812">Transmembrane</keyword>
<evidence type="ECO:0000256" key="3">
    <source>
        <dbReference type="ARBA" id="ARBA00022989"/>
    </source>
</evidence>
<dbReference type="RefSeq" id="WP_233696855.1">
    <property type="nucleotide sequence ID" value="NZ_JAJNBZ010000007.1"/>
</dbReference>
<dbReference type="PROSITE" id="PS50943">
    <property type="entry name" value="HTH_CROC1"/>
    <property type="match status" value="1"/>
</dbReference>
<keyword evidence="3" id="KW-1133">Transmembrane helix</keyword>
<evidence type="ECO:0000256" key="4">
    <source>
        <dbReference type="ARBA" id="ARBA00023136"/>
    </source>
</evidence>
<dbReference type="Gene3D" id="1.10.260.40">
    <property type="entry name" value="lambda repressor-like DNA-binding domains"/>
    <property type="match status" value="1"/>
</dbReference>
<dbReference type="SUPFAM" id="SSF47413">
    <property type="entry name" value="lambda repressor-like DNA-binding domains"/>
    <property type="match status" value="1"/>
</dbReference>
<dbReference type="EMBL" id="JAJNBZ010000007">
    <property type="protein sequence ID" value="MCE5170006.1"/>
    <property type="molecule type" value="Genomic_DNA"/>
</dbReference>
<dbReference type="SMART" id="SM00530">
    <property type="entry name" value="HTH_XRE"/>
    <property type="match status" value="1"/>
</dbReference>